<evidence type="ECO:0000256" key="1">
    <source>
        <dbReference type="SAM" id="MobiDB-lite"/>
    </source>
</evidence>
<reference evidence="2 3" key="1">
    <citation type="submission" date="2017-06" db="EMBL/GenBank/DDBJ databases">
        <authorList>
            <person name="Kim H.J."/>
            <person name="Triplett B.A."/>
        </authorList>
    </citation>
    <scope>NUCLEOTIDE SEQUENCE [LARGE SCALE GENOMIC DNA]</scope>
    <source>
        <strain evidence="2 3">DSM 13116</strain>
    </source>
</reference>
<gene>
    <name evidence="2" type="ORF">SAMN04488503_0225</name>
</gene>
<accession>A0A238XK77</accession>
<name>A0A238XK77_9BACT</name>
<keyword evidence="3" id="KW-1185">Reference proteome</keyword>
<dbReference type="AlphaFoldDB" id="A0A238XK77"/>
<dbReference type="Proteomes" id="UP000198324">
    <property type="component" value="Unassembled WGS sequence"/>
</dbReference>
<dbReference type="OrthoDB" id="5453597at2"/>
<evidence type="ECO:0000313" key="3">
    <source>
        <dbReference type="Proteomes" id="UP000198324"/>
    </source>
</evidence>
<evidence type="ECO:0000313" key="2">
    <source>
        <dbReference type="EMBL" id="SNR59405.1"/>
    </source>
</evidence>
<dbReference type="RefSeq" id="WP_089270866.1">
    <property type="nucleotide sequence ID" value="NZ_FZOC01000001.1"/>
</dbReference>
<feature type="region of interest" description="Disordered" evidence="1">
    <location>
        <begin position="200"/>
        <end position="221"/>
    </location>
</feature>
<dbReference type="EMBL" id="FZOC01000001">
    <property type="protein sequence ID" value="SNR59405.1"/>
    <property type="molecule type" value="Genomic_DNA"/>
</dbReference>
<sequence length="221" mass="24651">MTWHGLPALRALSSGPLLTAELSRAVGISLDSTRAVCRCLRARGLMRTVEGIHELTEAGHQAVACGQEITCGPNKGGVRRAESLRAKAWRAMRIKMKFSLDELLSLLCDGEEKDAEGNLRRYLRTLELAGYLVEMKRTGADGSRRWWLAKDTGLHAPAWNKKAWTLTDANTGESHDLRQFKEKRPKAAKSHAPCRVLRESGRTARARLVTPRATRNRKEEA</sequence>
<protein>
    <submittedName>
        <fullName evidence="2">Uncharacterized protein</fullName>
    </submittedName>
</protein>
<proteinExistence type="predicted"/>
<organism evidence="2 3">
    <name type="scientific">Humidesulfovibrio mexicanus</name>
    <dbReference type="NCBI Taxonomy" id="147047"/>
    <lineage>
        <taxon>Bacteria</taxon>
        <taxon>Pseudomonadati</taxon>
        <taxon>Thermodesulfobacteriota</taxon>
        <taxon>Desulfovibrionia</taxon>
        <taxon>Desulfovibrionales</taxon>
        <taxon>Desulfovibrionaceae</taxon>
        <taxon>Humidesulfovibrio</taxon>
    </lineage>
</organism>